<proteinExistence type="predicted"/>
<dbReference type="EMBL" id="VSRR010009625">
    <property type="protein sequence ID" value="MPC50625.1"/>
    <property type="molecule type" value="Genomic_DNA"/>
</dbReference>
<dbReference type="Proteomes" id="UP000324222">
    <property type="component" value="Unassembled WGS sequence"/>
</dbReference>
<reference evidence="2 3" key="1">
    <citation type="submission" date="2019-05" db="EMBL/GenBank/DDBJ databases">
        <title>Another draft genome of Portunus trituberculatus and its Hox gene families provides insights of decapod evolution.</title>
        <authorList>
            <person name="Jeong J.-H."/>
            <person name="Song I."/>
            <person name="Kim S."/>
            <person name="Choi T."/>
            <person name="Kim D."/>
            <person name="Ryu S."/>
            <person name="Kim W."/>
        </authorList>
    </citation>
    <scope>NUCLEOTIDE SEQUENCE [LARGE SCALE GENOMIC DNA]</scope>
    <source>
        <tissue evidence="2">Muscle</tissue>
    </source>
</reference>
<sequence>MAWQESLTASLSSALSNRGYWLDSQIGGAVCRQFVLSNDRYLPRSKQQQAKGRVSLSRLAPQDLSSH</sequence>
<feature type="region of interest" description="Disordered" evidence="1">
    <location>
        <begin position="46"/>
        <end position="67"/>
    </location>
</feature>
<evidence type="ECO:0000256" key="1">
    <source>
        <dbReference type="SAM" id="MobiDB-lite"/>
    </source>
</evidence>
<evidence type="ECO:0000313" key="3">
    <source>
        <dbReference type="Proteomes" id="UP000324222"/>
    </source>
</evidence>
<dbReference type="AlphaFoldDB" id="A0A5B7FZA7"/>
<protein>
    <submittedName>
        <fullName evidence="2">Uncharacterized protein</fullName>
    </submittedName>
</protein>
<gene>
    <name evidence="2" type="ORF">E2C01_044453</name>
</gene>
<keyword evidence="3" id="KW-1185">Reference proteome</keyword>
<comment type="caution">
    <text evidence="2">The sequence shown here is derived from an EMBL/GenBank/DDBJ whole genome shotgun (WGS) entry which is preliminary data.</text>
</comment>
<evidence type="ECO:0000313" key="2">
    <source>
        <dbReference type="EMBL" id="MPC50625.1"/>
    </source>
</evidence>
<organism evidence="2 3">
    <name type="scientific">Portunus trituberculatus</name>
    <name type="common">Swimming crab</name>
    <name type="synonym">Neptunus trituberculatus</name>
    <dbReference type="NCBI Taxonomy" id="210409"/>
    <lineage>
        <taxon>Eukaryota</taxon>
        <taxon>Metazoa</taxon>
        <taxon>Ecdysozoa</taxon>
        <taxon>Arthropoda</taxon>
        <taxon>Crustacea</taxon>
        <taxon>Multicrustacea</taxon>
        <taxon>Malacostraca</taxon>
        <taxon>Eumalacostraca</taxon>
        <taxon>Eucarida</taxon>
        <taxon>Decapoda</taxon>
        <taxon>Pleocyemata</taxon>
        <taxon>Brachyura</taxon>
        <taxon>Eubrachyura</taxon>
        <taxon>Portunoidea</taxon>
        <taxon>Portunidae</taxon>
        <taxon>Portuninae</taxon>
        <taxon>Portunus</taxon>
    </lineage>
</organism>
<accession>A0A5B7FZA7</accession>
<name>A0A5B7FZA7_PORTR</name>